<dbReference type="InterPro" id="IPR021377">
    <property type="entry name" value="DUF3006"/>
</dbReference>
<dbReference type="Pfam" id="PF11213">
    <property type="entry name" value="DUF3006"/>
    <property type="match status" value="1"/>
</dbReference>
<protein>
    <submittedName>
        <fullName evidence="1">DUF3006 domain-containing protein</fullName>
    </submittedName>
</protein>
<dbReference type="EMBL" id="JBHUDE010000156">
    <property type="protein sequence ID" value="MFD1609400.1"/>
    <property type="molecule type" value="Genomic_DNA"/>
</dbReference>
<dbReference type="Proteomes" id="UP001597221">
    <property type="component" value="Unassembled WGS sequence"/>
</dbReference>
<sequence length="112" mass="13270">MNVLITICLSLYVSQITTMEWVTSWKNEEIVIGVVDRIEGETVVILVEEQHQEFHIEKERIPVSAHKGGWFLLLIQDKELIILKELPIFEKKQKKISNQLLERLRKEKQLFE</sequence>
<dbReference type="RefSeq" id="WP_251516282.1">
    <property type="nucleotide sequence ID" value="NZ_JAMBON010000034.1"/>
</dbReference>
<accession>A0ABW4HVS1</accession>
<comment type="caution">
    <text evidence="1">The sequence shown here is derived from an EMBL/GenBank/DDBJ whole genome shotgun (WGS) entry which is preliminary data.</text>
</comment>
<name>A0ABW4HVS1_9BACI</name>
<reference evidence="2" key="1">
    <citation type="journal article" date="2019" name="Int. J. Syst. Evol. Microbiol.">
        <title>The Global Catalogue of Microorganisms (GCM) 10K type strain sequencing project: providing services to taxonomists for standard genome sequencing and annotation.</title>
        <authorList>
            <consortium name="The Broad Institute Genomics Platform"/>
            <consortium name="The Broad Institute Genome Sequencing Center for Infectious Disease"/>
            <person name="Wu L."/>
            <person name="Ma J."/>
        </authorList>
    </citation>
    <scope>NUCLEOTIDE SEQUENCE [LARGE SCALE GENOMIC DNA]</scope>
    <source>
        <strain evidence="2">CGMCC 1.12376</strain>
    </source>
</reference>
<proteinExistence type="predicted"/>
<keyword evidence="2" id="KW-1185">Reference proteome</keyword>
<gene>
    <name evidence="1" type="ORF">ACFSBH_17415</name>
</gene>
<organism evidence="1 2">
    <name type="scientific">Oceanobacillus luteolus</name>
    <dbReference type="NCBI Taxonomy" id="1274358"/>
    <lineage>
        <taxon>Bacteria</taxon>
        <taxon>Bacillati</taxon>
        <taxon>Bacillota</taxon>
        <taxon>Bacilli</taxon>
        <taxon>Bacillales</taxon>
        <taxon>Bacillaceae</taxon>
        <taxon>Oceanobacillus</taxon>
    </lineage>
</organism>
<evidence type="ECO:0000313" key="1">
    <source>
        <dbReference type="EMBL" id="MFD1609400.1"/>
    </source>
</evidence>
<evidence type="ECO:0000313" key="2">
    <source>
        <dbReference type="Proteomes" id="UP001597221"/>
    </source>
</evidence>